<evidence type="ECO:0000313" key="1">
    <source>
        <dbReference type="EMBL" id="QQB19292.1"/>
    </source>
</evidence>
<gene>
    <name evidence="1" type="ORF">I6H43_17485</name>
</gene>
<proteinExistence type="predicted"/>
<protein>
    <submittedName>
        <fullName evidence="1">Uncharacterized protein</fullName>
    </submittedName>
</protein>
<dbReference type="RefSeq" id="WP_042031469.1">
    <property type="nucleotide sequence ID" value="NZ_CAWMFX010000027.1"/>
</dbReference>
<dbReference type="EMBL" id="CP066092">
    <property type="protein sequence ID" value="QQB19292.1"/>
    <property type="molecule type" value="Genomic_DNA"/>
</dbReference>
<dbReference type="GeneID" id="69553106"/>
<organism evidence="1 2">
    <name type="scientific">Aeromonas jandaei</name>
    <dbReference type="NCBI Taxonomy" id="650"/>
    <lineage>
        <taxon>Bacteria</taxon>
        <taxon>Pseudomonadati</taxon>
        <taxon>Pseudomonadota</taxon>
        <taxon>Gammaproteobacteria</taxon>
        <taxon>Aeromonadales</taxon>
        <taxon>Aeromonadaceae</taxon>
        <taxon>Aeromonas</taxon>
    </lineage>
</organism>
<accession>A0A7T4A8J5</accession>
<name>A0A7T4A8J5_AERJA</name>
<evidence type="ECO:0000313" key="2">
    <source>
        <dbReference type="Proteomes" id="UP000595481"/>
    </source>
</evidence>
<reference evidence="1 2" key="1">
    <citation type="submission" date="2020-12" db="EMBL/GenBank/DDBJ databases">
        <title>FDA dAtabase for Regulatory Grade micrObial Sequences (FDA-ARGOS): Supporting development and validation of Infectious Disease Dx tests.</title>
        <authorList>
            <person name="Sproer C."/>
            <person name="Gronow S."/>
            <person name="Severitt S."/>
            <person name="Schroder I."/>
            <person name="Tallon L."/>
            <person name="Sadzewicz L."/>
            <person name="Zhao X."/>
            <person name="Boylan J."/>
            <person name="Ott S."/>
            <person name="Bowen H."/>
            <person name="Vavikolanu K."/>
            <person name="Mehta A."/>
            <person name="Aluvathingal J."/>
            <person name="Nadendla S."/>
            <person name="Lowell S."/>
            <person name="Myers T."/>
            <person name="Yan Y."/>
            <person name="Sichtig H."/>
        </authorList>
    </citation>
    <scope>NUCLEOTIDE SEQUENCE [LARGE SCALE GENOMIC DNA]</scope>
    <source>
        <strain evidence="1 2">FDAARGOS_986</strain>
    </source>
</reference>
<keyword evidence="2" id="KW-1185">Reference proteome</keyword>
<sequence>MLTDPNKQAALERALHQIAQLQASQPAGLPISTESRSRSGFRCKSIELEHGRDVYRAQCPYVGISISMKDVK</sequence>
<dbReference type="Proteomes" id="UP000595481">
    <property type="component" value="Chromosome"/>
</dbReference>